<dbReference type="InterPro" id="IPR036188">
    <property type="entry name" value="FAD/NAD-bd_sf"/>
</dbReference>
<keyword evidence="3" id="KW-0274">FAD</keyword>
<keyword evidence="4" id="KW-0560">Oxidoreductase</keyword>
<organism evidence="6 7">
    <name type="scientific">Tribonema minus</name>
    <dbReference type="NCBI Taxonomy" id="303371"/>
    <lineage>
        <taxon>Eukaryota</taxon>
        <taxon>Sar</taxon>
        <taxon>Stramenopiles</taxon>
        <taxon>Ochrophyta</taxon>
        <taxon>PX clade</taxon>
        <taxon>Xanthophyceae</taxon>
        <taxon>Tribonematales</taxon>
        <taxon>Tribonemataceae</taxon>
        <taxon>Tribonema</taxon>
    </lineage>
</organism>
<dbReference type="GO" id="GO:0005737">
    <property type="term" value="C:cytoplasm"/>
    <property type="evidence" value="ECO:0007669"/>
    <property type="project" value="TreeGrafter"/>
</dbReference>
<sequence>MEALFKERQDAIAAAERILIIGGGPVGMETAGEIAAHYGTTKQVTLVAAKGLMEDPNTPFSDKFKTAIKSKLESVGVTVAVNAGHVDLSQATTNDAGLIVGPATYKWQSGEGEFDLAIPCIGSRIVPPLIAASGWEDKLDGGSLKVNSNLQVDGCDGSVFALGDIAALKETKLAYYAGIQAALTAQNIKAAEAGKPLKAYTLHTQATSMVPVGPNLGAAEMSGMLMGNFPVKMLKGKALFVPPTWAGVGASAALAALK</sequence>
<protein>
    <recommendedName>
        <fullName evidence="5">FAD/NAD(P)-binding domain-containing protein</fullName>
    </recommendedName>
</protein>
<evidence type="ECO:0000313" key="6">
    <source>
        <dbReference type="EMBL" id="KAG5175482.1"/>
    </source>
</evidence>
<dbReference type="InterPro" id="IPR023753">
    <property type="entry name" value="FAD/NAD-binding_dom"/>
</dbReference>
<dbReference type="Proteomes" id="UP000664859">
    <property type="component" value="Unassembled WGS sequence"/>
</dbReference>
<evidence type="ECO:0000256" key="2">
    <source>
        <dbReference type="ARBA" id="ARBA00022630"/>
    </source>
</evidence>
<dbReference type="GO" id="GO:0004174">
    <property type="term" value="F:electron-transferring-flavoprotein dehydrogenase activity"/>
    <property type="evidence" value="ECO:0007669"/>
    <property type="project" value="TreeGrafter"/>
</dbReference>
<keyword evidence="7" id="KW-1185">Reference proteome</keyword>
<evidence type="ECO:0000256" key="4">
    <source>
        <dbReference type="ARBA" id="ARBA00023002"/>
    </source>
</evidence>
<dbReference type="PANTHER" id="PTHR43735:SF3">
    <property type="entry name" value="FERROPTOSIS SUPPRESSOR PROTEIN 1"/>
    <property type="match status" value="1"/>
</dbReference>
<dbReference type="SUPFAM" id="SSF51905">
    <property type="entry name" value="FAD/NAD(P)-binding domain"/>
    <property type="match status" value="1"/>
</dbReference>
<dbReference type="OrthoDB" id="202203at2759"/>
<dbReference type="Pfam" id="PF07992">
    <property type="entry name" value="Pyr_redox_2"/>
    <property type="match status" value="1"/>
</dbReference>
<dbReference type="AlphaFoldDB" id="A0A836C802"/>
<gene>
    <name evidence="6" type="ORF">JKP88DRAFT_351415</name>
</gene>
<accession>A0A836C802</accession>
<evidence type="ECO:0000256" key="3">
    <source>
        <dbReference type="ARBA" id="ARBA00022827"/>
    </source>
</evidence>
<evidence type="ECO:0000259" key="5">
    <source>
        <dbReference type="Pfam" id="PF07992"/>
    </source>
</evidence>
<feature type="domain" description="FAD/NAD(P)-binding" evidence="5">
    <location>
        <begin position="10"/>
        <end position="178"/>
    </location>
</feature>
<evidence type="ECO:0000313" key="7">
    <source>
        <dbReference type="Proteomes" id="UP000664859"/>
    </source>
</evidence>
<dbReference type="Gene3D" id="3.50.50.100">
    <property type="match status" value="1"/>
</dbReference>
<dbReference type="EMBL" id="JAFCMP010000548">
    <property type="protein sequence ID" value="KAG5175482.1"/>
    <property type="molecule type" value="Genomic_DNA"/>
</dbReference>
<comment type="similarity">
    <text evidence="1">Belongs to the FAD-dependent oxidoreductase family.</text>
</comment>
<name>A0A836C802_9STRA</name>
<dbReference type="PANTHER" id="PTHR43735">
    <property type="entry name" value="APOPTOSIS-INDUCING FACTOR 1"/>
    <property type="match status" value="1"/>
</dbReference>
<comment type="caution">
    <text evidence="6">The sequence shown here is derived from an EMBL/GenBank/DDBJ whole genome shotgun (WGS) entry which is preliminary data.</text>
</comment>
<keyword evidence="2" id="KW-0285">Flavoprotein</keyword>
<reference evidence="6" key="1">
    <citation type="submission" date="2021-02" db="EMBL/GenBank/DDBJ databases">
        <title>First Annotated Genome of the Yellow-green Alga Tribonema minus.</title>
        <authorList>
            <person name="Mahan K.M."/>
        </authorList>
    </citation>
    <scope>NUCLEOTIDE SEQUENCE</scope>
    <source>
        <strain evidence="6">UTEX B ZZ1240</strain>
    </source>
</reference>
<proteinExistence type="inferred from homology"/>
<dbReference type="GO" id="GO:0050660">
    <property type="term" value="F:flavin adenine dinucleotide binding"/>
    <property type="evidence" value="ECO:0007669"/>
    <property type="project" value="TreeGrafter"/>
</dbReference>
<evidence type="ECO:0000256" key="1">
    <source>
        <dbReference type="ARBA" id="ARBA00006442"/>
    </source>
</evidence>